<reference evidence="1" key="1">
    <citation type="submission" date="2021-06" db="EMBL/GenBank/DDBJ databases">
        <title>Comparative genomics, transcriptomics and evolutionary studies reveal genomic signatures of adaptation to plant cell wall in hemibiotrophic fungi.</title>
        <authorList>
            <consortium name="DOE Joint Genome Institute"/>
            <person name="Baroncelli R."/>
            <person name="Diaz J.F."/>
            <person name="Benocci T."/>
            <person name="Peng M."/>
            <person name="Battaglia E."/>
            <person name="Haridas S."/>
            <person name="Andreopoulos W."/>
            <person name="Labutti K."/>
            <person name="Pangilinan J."/>
            <person name="Floch G.L."/>
            <person name="Makela M.R."/>
            <person name="Henrissat B."/>
            <person name="Grigoriev I.V."/>
            <person name="Crouch J.A."/>
            <person name="De Vries R.P."/>
            <person name="Sukno S.A."/>
            <person name="Thon M.R."/>
        </authorList>
    </citation>
    <scope>NUCLEOTIDE SEQUENCE</scope>
    <source>
        <strain evidence="1">CBS 125086</strain>
    </source>
</reference>
<evidence type="ECO:0000313" key="2">
    <source>
        <dbReference type="Proteomes" id="UP001230504"/>
    </source>
</evidence>
<sequence length="157" mass="17188">MYSTTLLLACHMRQCCCRRPGALSLEGWRWLLLPPLFRISDFASLLAFSHPSPSSSSSSSSSSSALSPIACIAHPRVYHCPLAEFGCHHHHQRPLLLSLTPTTSHSPPAIHFIALTLHYPQTASNNILLHFSLSVSPNPCGTYLASRPPRARTHASN</sequence>
<dbReference type="GeneID" id="85442350"/>
<dbReference type="EMBL" id="JAHLJV010000040">
    <property type="protein sequence ID" value="KAK1585947.1"/>
    <property type="molecule type" value="Genomic_DNA"/>
</dbReference>
<dbReference type="AlphaFoldDB" id="A0AAD8PWE4"/>
<accession>A0AAD8PWE4</accession>
<dbReference type="Proteomes" id="UP001230504">
    <property type="component" value="Unassembled WGS sequence"/>
</dbReference>
<protein>
    <submittedName>
        <fullName evidence="1">Uncharacterized protein</fullName>
    </submittedName>
</protein>
<evidence type="ECO:0000313" key="1">
    <source>
        <dbReference type="EMBL" id="KAK1585947.1"/>
    </source>
</evidence>
<organism evidence="1 2">
    <name type="scientific">Colletotrichum navitas</name>
    <dbReference type="NCBI Taxonomy" id="681940"/>
    <lineage>
        <taxon>Eukaryota</taxon>
        <taxon>Fungi</taxon>
        <taxon>Dikarya</taxon>
        <taxon>Ascomycota</taxon>
        <taxon>Pezizomycotina</taxon>
        <taxon>Sordariomycetes</taxon>
        <taxon>Hypocreomycetidae</taxon>
        <taxon>Glomerellales</taxon>
        <taxon>Glomerellaceae</taxon>
        <taxon>Colletotrichum</taxon>
        <taxon>Colletotrichum graminicola species complex</taxon>
    </lineage>
</organism>
<name>A0AAD8PWE4_9PEZI</name>
<keyword evidence="2" id="KW-1185">Reference proteome</keyword>
<dbReference type="RefSeq" id="XP_060412930.1">
    <property type="nucleotide sequence ID" value="XM_060558110.1"/>
</dbReference>
<proteinExistence type="predicted"/>
<comment type="caution">
    <text evidence="1">The sequence shown here is derived from an EMBL/GenBank/DDBJ whole genome shotgun (WGS) entry which is preliminary data.</text>
</comment>
<gene>
    <name evidence="1" type="ORF">LY79DRAFT_557667</name>
</gene>